<proteinExistence type="predicted"/>
<protein>
    <submittedName>
        <fullName evidence="2">MBL fold metallo-hydrolase</fullName>
    </submittedName>
</protein>
<comment type="caution">
    <text evidence="2">The sequence shown here is derived from an EMBL/GenBank/DDBJ whole genome shotgun (WGS) entry which is preliminary data.</text>
</comment>
<evidence type="ECO:0000259" key="1">
    <source>
        <dbReference type="SMART" id="SM00849"/>
    </source>
</evidence>
<dbReference type="InterPro" id="IPR041516">
    <property type="entry name" value="LACTB2_WH"/>
</dbReference>
<dbReference type="InterPro" id="IPR050662">
    <property type="entry name" value="Sec-metab_biosynth-thioest"/>
</dbReference>
<reference evidence="2" key="1">
    <citation type="submission" date="2021-08" db="EMBL/GenBank/DDBJ databases">
        <title>Hoeflea bacterium WL0058 sp. nov., isolated from the sediment.</title>
        <authorList>
            <person name="Wang L."/>
            <person name="Zhang D."/>
        </authorList>
    </citation>
    <scope>NUCLEOTIDE SEQUENCE</scope>
    <source>
        <strain evidence="2">WL0058</strain>
    </source>
</reference>
<dbReference type="CDD" id="cd16278">
    <property type="entry name" value="metallo-hydrolase-like_MBL-fold"/>
    <property type="match status" value="1"/>
</dbReference>
<dbReference type="Pfam" id="PF00753">
    <property type="entry name" value="Lactamase_B"/>
    <property type="match status" value="1"/>
</dbReference>
<name>A0AAE3D1W6_9HYPH</name>
<keyword evidence="3" id="KW-1185">Reference proteome</keyword>
<dbReference type="Gene3D" id="1.10.10.10">
    <property type="entry name" value="Winged helix-like DNA-binding domain superfamily/Winged helix DNA-binding domain"/>
    <property type="match status" value="1"/>
</dbReference>
<dbReference type="InterPro" id="IPR036866">
    <property type="entry name" value="RibonucZ/Hydroxyglut_hydro"/>
</dbReference>
<dbReference type="EMBL" id="JAICBX010000005">
    <property type="protein sequence ID" value="MBW8640115.1"/>
    <property type="molecule type" value="Genomic_DNA"/>
</dbReference>
<feature type="domain" description="Metallo-beta-lactamase" evidence="1">
    <location>
        <begin position="39"/>
        <end position="215"/>
    </location>
</feature>
<dbReference type="Gene3D" id="3.60.15.10">
    <property type="entry name" value="Ribonuclease Z/Hydroxyacylglutathione hydrolase-like"/>
    <property type="match status" value="1"/>
</dbReference>
<dbReference type="InterPro" id="IPR001279">
    <property type="entry name" value="Metallo-B-lactamas"/>
</dbReference>
<dbReference type="PANTHER" id="PTHR23131">
    <property type="entry name" value="ENDORIBONUCLEASE LACTB2"/>
    <property type="match status" value="1"/>
</dbReference>
<dbReference type="SUPFAM" id="SSF56281">
    <property type="entry name" value="Metallo-hydrolase/oxidoreductase"/>
    <property type="match status" value="1"/>
</dbReference>
<gene>
    <name evidence="2" type="ORF">K1W69_23170</name>
</gene>
<evidence type="ECO:0000313" key="3">
    <source>
        <dbReference type="Proteomes" id="UP001196509"/>
    </source>
</evidence>
<evidence type="ECO:0000313" key="2">
    <source>
        <dbReference type="EMBL" id="MBW8640115.1"/>
    </source>
</evidence>
<dbReference type="InterPro" id="IPR036388">
    <property type="entry name" value="WH-like_DNA-bd_sf"/>
</dbReference>
<accession>A0AAE3D1W6</accession>
<sequence length="302" mass="32723">MSSPDFSMVFEPAHGSAVEVEPGVQRITAPNAGPLTFHGTNSYIIGRDSVAVIDPGPQDDNHFATLMKALEGREVTHIFVSHTHSDHSPLARPLAEKTGAIIVAEGPHRPARSLHIGETNPLEGSSDTDFRPDIVASDGEVVSGEGWAMRVLHTPGHTANHAAFALEGTGAVFSADHVMAWSTSIVAPPDGAMADYMASLDKMLQREDRIYYPGHGGPVTEPAKFVRALKSHRRMRESALLDRLSKGDRTIPDMVKSIYRDTDPRLHKAAGLSLLAHLEDLVNRQIVQTEGPPSIDGSYRLR</sequence>
<organism evidence="2 3">
    <name type="scientific">Flavimaribacter sediminis</name>
    <dbReference type="NCBI Taxonomy" id="2865987"/>
    <lineage>
        <taxon>Bacteria</taxon>
        <taxon>Pseudomonadati</taxon>
        <taxon>Pseudomonadota</taxon>
        <taxon>Alphaproteobacteria</taxon>
        <taxon>Hyphomicrobiales</taxon>
        <taxon>Rhizobiaceae</taxon>
        <taxon>Flavimaribacter</taxon>
    </lineage>
</organism>
<dbReference type="Pfam" id="PF17778">
    <property type="entry name" value="WHD_BLACT"/>
    <property type="match status" value="1"/>
</dbReference>
<dbReference type="SMART" id="SM00849">
    <property type="entry name" value="Lactamase_B"/>
    <property type="match status" value="1"/>
</dbReference>
<dbReference type="Proteomes" id="UP001196509">
    <property type="component" value="Unassembled WGS sequence"/>
</dbReference>
<dbReference type="AlphaFoldDB" id="A0AAE3D1W6"/>
<dbReference type="PANTHER" id="PTHR23131:SF0">
    <property type="entry name" value="ENDORIBONUCLEASE LACTB2"/>
    <property type="match status" value="1"/>
</dbReference>